<dbReference type="CDD" id="cd07377">
    <property type="entry name" value="WHTH_GntR"/>
    <property type="match status" value="1"/>
</dbReference>
<dbReference type="Gene3D" id="1.10.10.10">
    <property type="entry name" value="Winged helix-like DNA-binding domain superfamily/Winged helix DNA-binding domain"/>
    <property type="match status" value="1"/>
</dbReference>
<evidence type="ECO:0000313" key="8">
    <source>
        <dbReference type="Proteomes" id="UP000029273"/>
    </source>
</evidence>
<dbReference type="Gene3D" id="3.40.640.10">
    <property type="entry name" value="Type I PLP-dependent aspartate aminotransferase-like (Major domain)"/>
    <property type="match status" value="1"/>
</dbReference>
<evidence type="ECO:0000256" key="4">
    <source>
        <dbReference type="ARBA" id="ARBA00023125"/>
    </source>
</evidence>
<comment type="caution">
    <text evidence="7">The sequence shown here is derived from an EMBL/GenBank/DDBJ whole genome shotgun (WGS) entry which is preliminary data.</text>
</comment>
<dbReference type="InterPro" id="IPR000524">
    <property type="entry name" value="Tscrpt_reg_HTH_GntR"/>
</dbReference>
<dbReference type="InterPro" id="IPR015421">
    <property type="entry name" value="PyrdxlP-dep_Trfase_major"/>
</dbReference>
<dbReference type="Pfam" id="PF00155">
    <property type="entry name" value="Aminotran_1_2"/>
    <property type="match status" value="1"/>
</dbReference>
<evidence type="ECO:0000256" key="1">
    <source>
        <dbReference type="ARBA" id="ARBA00005384"/>
    </source>
</evidence>
<reference evidence="7 8" key="1">
    <citation type="journal article" date="2014" name="Genome Announc.">
        <title>Draft Genome Sequence of the Iron-Oxidizing, Acidophilic, and Halotolerant 'Thiobacillus prosperus' Type Strain DSM 5130.</title>
        <authorList>
            <person name="Ossandon F.J."/>
            <person name="Cardenas J.P."/>
            <person name="Corbett M."/>
            <person name="Quatrini R."/>
            <person name="Holmes D.S."/>
            <person name="Watkin E."/>
        </authorList>
    </citation>
    <scope>NUCLEOTIDE SEQUENCE [LARGE SCALE GENOMIC DNA]</scope>
    <source>
        <strain evidence="7 8">DSM 5130</strain>
    </source>
</reference>
<dbReference type="Pfam" id="PF00392">
    <property type="entry name" value="GntR"/>
    <property type="match status" value="1"/>
</dbReference>
<dbReference type="PROSITE" id="PS50949">
    <property type="entry name" value="HTH_GNTR"/>
    <property type="match status" value="1"/>
</dbReference>
<dbReference type="SUPFAM" id="SSF46785">
    <property type="entry name" value="Winged helix' DNA-binding domain"/>
    <property type="match status" value="1"/>
</dbReference>
<proteinExistence type="inferred from homology"/>
<name>A0A1A6C3K9_9GAMM</name>
<dbReference type="InterPro" id="IPR036390">
    <property type="entry name" value="WH_DNA-bd_sf"/>
</dbReference>
<evidence type="ECO:0000313" key="7">
    <source>
        <dbReference type="EMBL" id="OBS09130.1"/>
    </source>
</evidence>
<dbReference type="Proteomes" id="UP000029273">
    <property type="component" value="Unassembled WGS sequence"/>
</dbReference>
<dbReference type="GO" id="GO:0003700">
    <property type="term" value="F:DNA-binding transcription factor activity"/>
    <property type="evidence" value="ECO:0007669"/>
    <property type="project" value="InterPro"/>
</dbReference>
<evidence type="ECO:0000259" key="6">
    <source>
        <dbReference type="PROSITE" id="PS50949"/>
    </source>
</evidence>
<keyword evidence="8" id="KW-1185">Reference proteome</keyword>
<dbReference type="EMBL" id="JQSG02000003">
    <property type="protein sequence ID" value="OBS09130.1"/>
    <property type="molecule type" value="Genomic_DNA"/>
</dbReference>
<dbReference type="SMART" id="SM00345">
    <property type="entry name" value="HTH_GNTR"/>
    <property type="match status" value="1"/>
</dbReference>
<accession>A0A1A6C3K9</accession>
<gene>
    <name evidence="7" type="ORF">Thpro_021458</name>
</gene>
<comment type="similarity">
    <text evidence="1">In the C-terminal section; belongs to the class-I pyridoxal-phosphate-dependent aminotransferase family.</text>
</comment>
<dbReference type="PANTHER" id="PTHR46577">
    <property type="entry name" value="HTH-TYPE TRANSCRIPTIONAL REGULATORY PROTEIN GABR"/>
    <property type="match status" value="1"/>
</dbReference>
<keyword evidence="5" id="KW-0804">Transcription</keyword>
<dbReference type="RefSeq" id="WP_201786961.1">
    <property type="nucleotide sequence ID" value="NZ_JQSG02000003.1"/>
</dbReference>
<dbReference type="InterPro" id="IPR004839">
    <property type="entry name" value="Aminotransferase_I/II_large"/>
</dbReference>
<protein>
    <recommendedName>
        <fullName evidence="6">HTH gntR-type domain-containing protein</fullName>
    </recommendedName>
</protein>
<sequence>MKERSEREAPHVLFWQQLLLHQDGATLQSQLRAAIVGAILNGVLRPQVRLPSSRALATMLKVARNTVVLTLDQLVDDGYLLSRPRSGYFVAPRETDVPQFDRPASGPAGADAPDWAARVLPAASTGKWLDKPPDWMRYPYPFVYGQFDPKCFPVAEWRECSRLALSVGQIHDWASDAVEQDDAVLVEQLIRRVLPRRGIAARPSQILLTVGAQQALFLLAEALLEKDMPVAFEEPGYMDARNIFMRRAARIVPVGLDRHGLAPDARLAGCRYLYCTPSHQCPTGITMSTERRLALLRHAERDDMVIIEDDYDAETQYRGEPLPAMKAIDRNDRVVYVGSMSKIVSPGLRIGYVVANEALIAVLRRLRRLMIRHPSFNNQRTLALFIAQGHYDKLITRTRRILSERAEGLAESLGRHWPDLTFRNPAGGSVVWARLPEGLSGRQLVADALEAGVLIDSGDPFFYGDDHNGRFIRIGFSSIEAARIDAGIARLAQVAAG</sequence>
<dbReference type="SUPFAM" id="SSF53383">
    <property type="entry name" value="PLP-dependent transferases"/>
    <property type="match status" value="1"/>
</dbReference>
<evidence type="ECO:0000256" key="2">
    <source>
        <dbReference type="ARBA" id="ARBA00022898"/>
    </source>
</evidence>
<dbReference type="InterPro" id="IPR036388">
    <property type="entry name" value="WH-like_DNA-bd_sf"/>
</dbReference>
<dbReference type="GO" id="GO:0030170">
    <property type="term" value="F:pyridoxal phosphate binding"/>
    <property type="evidence" value="ECO:0007669"/>
    <property type="project" value="InterPro"/>
</dbReference>
<dbReference type="AlphaFoldDB" id="A0A1A6C3K9"/>
<feature type="domain" description="HTH gntR-type" evidence="6">
    <location>
        <begin position="25"/>
        <end position="93"/>
    </location>
</feature>
<dbReference type="GO" id="GO:0003677">
    <property type="term" value="F:DNA binding"/>
    <property type="evidence" value="ECO:0007669"/>
    <property type="project" value="UniProtKB-KW"/>
</dbReference>
<dbReference type="InterPro" id="IPR015424">
    <property type="entry name" value="PyrdxlP-dep_Trfase"/>
</dbReference>
<dbReference type="InterPro" id="IPR051446">
    <property type="entry name" value="HTH_trans_reg/aminotransferase"/>
</dbReference>
<evidence type="ECO:0000256" key="5">
    <source>
        <dbReference type="ARBA" id="ARBA00023163"/>
    </source>
</evidence>
<dbReference type="CDD" id="cd00609">
    <property type="entry name" value="AAT_like"/>
    <property type="match status" value="1"/>
</dbReference>
<keyword evidence="4" id="KW-0238">DNA-binding</keyword>
<dbReference type="PANTHER" id="PTHR46577:SF1">
    <property type="entry name" value="HTH-TYPE TRANSCRIPTIONAL REGULATORY PROTEIN GABR"/>
    <property type="match status" value="1"/>
</dbReference>
<organism evidence="7 8">
    <name type="scientific">Acidihalobacter prosperus</name>
    <dbReference type="NCBI Taxonomy" id="160660"/>
    <lineage>
        <taxon>Bacteria</taxon>
        <taxon>Pseudomonadati</taxon>
        <taxon>Pseudomonadota</taxon>
        <taxon>Gammaproteobacteria</taxon>
        <taxon>Chromatiales</taxon>
        <taxon>Ectothiorhodospiraceae</taxon>
        <taxon>Acidihalobacter</taxon>
    </lineage>
</organism>
<keyword evidence="3" id="KW-0805">Transcription regulation</keyword>
<keyword evidence="2" id="KW-0663">Pyridoxal phosphate</keyword>
<evidence type="ECO:0000256" key="3">
    <source>
        <dbReference type="ARBA" id="ARBA00023015"/>
    </source>
</evidence>